<evidence type="ECO:0000259" key="1">
    <source>
        <dbReference type="Pfam" id="PF11575"/>
    </source>
</evidence>
<name>A0ABT9P1X9_9ACTN</name>
<dbReference type="RefSeq" id="WP_307241220.1">
    <property type="nucleotide sequence ID" value="NZ_JAUSQZ010000001.1"/>
</dbReference>
<reference evidence="2 3" key="1">
    <citation type="submission" date="2023-07" db="EMBL/GenBank/DDBJ databases">
        <title>Sequencing the genomes of 1000 actinobacteria strains.</title>
        <authorList>
            <person name="Klenk H.-P."/>
        </authorList>
    </citation>
    <scope>NUCLEOTIDE SEQUENCE [LARGE SCALE GENOMIC DNA]</scope>
    <source>
        <strain evidence="2 3">DSM 44388</strain>
    </source>
</reference>
<dbReference type="Proteomes" id="UP001235712">
    <property type="component" value="Unassembled WGS sequence"/>
</dbReference>
<accession>A0ABT9P1X9</accession>
<keyword evidence="3" id="KW-1185">Reference proteome</keyword>
<proteinExistence type="predicted"/>
<dbReference type="Pfam" id="PF11575">
    <property type="entry name" value="FhuF_C"/>
    <property type="match status" value="1"/>
</dbReference>
<dbReference type="EMBL" id="JAUSQZ010000001">
    <property type="protein sequence ID" value="MDP9826439.1"/>
    <property type="molecule type" value="Genomic_DNA"/>
</dbReference>
<feature type="domain" description="Ferric siderophore reductase C-terminal" evidence="1">
    <location>
        <begin position="227"/>
        <end position="246"/>
    </location>
</feature>
<comment type="caution">
    <text evidence="2">The sequence shown here is derived from an EMBL/GenBank/DDBJ whole genome shotgun (WGS) entry which is preliminary data.</text>
</comment>
<sequence length="251" mass="26751">MRLLAQRLTELDPESPHAYAAWPFGEVPERGRWITPREVIEAMLTSEGPHLRHGPAVTGARLIGSLGYAAAGRLGVAIANTGQAYDTGPDSLVLRLDDEGLVAQIAVRSTRFAVLPTDELAGTPGVDVTEDLAGLVSWAARNAYATLAPLIEQIHARTRYGTVAMWNQVADSVLSPTTKSPALVGGSQEAGRAAGQLFLDALVAEGAPIRRRGTVRILENSTLDPVRGMCCLFYRQDEEKCGGCPLVKTAP</sequence>
<dbReference type="InterPro" id="IPR024726">
    <property type="entry name" value="FhuF_C"/>
</dbReference>
<organism evidence="2 3">
    <name type="scientific">Kineosporia succinea</name>
    <dbReference type="NCBI Taxonomy" id="84632"/>
    <lineage>
        <taxon>Bacteria</taxon>
        <taxon>Bacillati</taxon>
        <taxon>Actinomycetota</taxon>
        <taxon>Actinomycetes</taxon>
        <taxon>Kineosporiales</taxon>
        <taxon>Kineosporiaceae</taxon>
        <taxon>Kineosporia</taxon>
    </lineage>
</organism>
<protein>
    <recommendedName>
        <fullName evidence="1">Ferric siderophore reductase C-terminal domain-containing protein</fullName>
    </recommendedName>
</protein>
<evidence type="ECO:0000313" key="3">
    <source>
        <dbReference type="Proteomes" id="UP001235712"/>
    </source>
</evidence>
<gene>
    <name evidence="2" type="ORF">J2S57_002188</name>
</gene>
<evidence type="ECO:0000313" key="2">
    <source>
        <dbReference type="EMBL" id="MDP9826439.1"/>
    </source>
</evidence>